<dbReference type="HAMAP" id="MF_01930">
    <property type="entry name" value="PurN"/>
    <property type="match status" value="1"/>
</dbReference>
<feature type="binding site" evidence="6">
    <location>
        <position position="107"/>
    </location>
    <ligand>
        <name>(6R)-10-formyltetrahydrofolate</name>
        <dbReference type="ChEBI" id="CHEBI:195366"/>
    </ligand>
</feature>
<keyword evidence="2 6" id="KW-0808">Transferase</keyword>
<keyword evidence="9" id="KW-1185">Reference proteome</keyword>
<comment type="function">
    <text evidence="6">Catalyzes the transfer of a formyl group from 10-formyltetrahydrofolate to 5-phospho-ribosyl-glycinamide (GAR), producing 5-phospho-ribosyl-N-formylglycinamide (FGAR) and tetrahydrofolate.</text>
</comment>
<organism evidence="8 9">
    <name type="scientific">Priestia koreensis</name>
    <dbReference type="NCBI Taxonomy" id="284581"/>
    <lineage>
        <taxon>Bacteria</taxon>
        <taxon>Bacillati</taxon>
        <taxon>Bacillota</taxon>
        <taxon>Bacilli</taxon>
        <taxon>Bacillales</taxon>
        <taxon>Bacillaceae</taxon>
        <taxon>Priestia</taxon>
    </lineage>
</organism>
<dbReference type="InterPro" id="IPR002376">
    <property type="entry name" value="Formyl_transf_N"/>
</dbReference>
<dbReference type="InterPro" id="IPR004607">
    <property type="entry name" value="GART"/>
</dbReference>
<feature type="binding site" evidence="6">
    <location>
        <begin position="90"/>
        <end position="93"/>
    </location>
    <ligand>
        <name>(6R)-10-formyltetrahydrofolate</name>
        <dbReference type="ChEBI" id="CHEBI:195366"/>
    </ligand>
</feature>
<evidence type="ECO:0000259" key="7">
    <source>
        <dbReference type="Pfam" id="PF00551"/>
    </source>
</evidence>
<evidence type="ECO:0000256" key="1">
    <source>
        <dbReference type="ARBA" id="ARBA00005054"/>
    </source>
</evidence>
<dbReference type="FunFam" id="3.40.50.170:FF:000007">
    <property type="entry name" value="Phosphoribosylglycinamide formyltransferase"/>
    <property type="match status" value="1"/>
</dbReference>
<evidence type="ECO:0000256" key="6">
    <source>
        <dbReference type="HAMAP-Rule" id="MF_01930"/>
    </source>
</evidence>
<evidence type="ECO:0000256" key="4">
    <source>
        <dbReference type="ARBA" id="ARBA00038440"/>
    </source>
</evidence>
<name>A0A0M0KQY5_9BACI</name>
<dbReference type="GO" id="GO:0006189">
    <property type="term" value="P:'de novo' IMP biosynthetic process"/>
    <property type="evidence" value="ECO:0007669"/>
    <property type="project" value="UniProtKB-UniRule"/>
</dbReference>
<keyword evidence="3 6" id="KW-0658">Purine biosynthesis</keyword>
<feature type="binding site" evidence="6">
    <location>
        <begin position="12"/>
        <end position="14"/>
    </location>
    <ligand>
        <name>N(1)-(5-phospho-beta-D-ribosyl)glycinamide</name>
        <dbReference type="ChEBI" id="CHEBI:143788"/>
    </ligand>
</feature>
<dbReference type="RefSeq" id="WP_053403219.1">
    <property type="nucleotide sequence ID" value="NZ_LILC01000030.1"/>
</dbReference>
<feature type="site" description="Raises pKa of active site His" evidence="6">
    <location>
        <position position="145"/>
    </location>
</feature>
<accession>A0A0M0KQY5</accession>
<evidence type="ECO:0000256" key="2">
    <source>
        <dbReference type="ARBA" id="ARBA00022679"/>
    </source>
</evidence>
<dbReference type="OrthoDB" id="9806170at2"/>
<feature type="domain" description="Formyl transferase N-terminal" evidence="7">
    <location>
        <begin position="3"/>
        <end position="182"/>
    </location>
</feature>
<dbReference type="EMBL" id="LILC01000030">
    <property type="protein sequence ID" value="KOO41234.1"/>
    <property type="molecule type" value="Genomic_DNA"/>
</dbReference>
<protein>
    <recommendedName>
        <fullName evidence="6">Phosphoribosylglycinamide formyltransferase</fullName>
        <ecNumber evidence="6">2.1.2.2</ecNumber>
    </recommendedName>
    <alternativeName>
        <fullName evidence="6">5'-phosphoribosylglycinamide transformylase</fullName>
    </alternativeName>
    <alternativeName>
        <fullName evidence="6">GAR transformylase</fullName>
        <shortName evidence="6">GART</shortName>
    </alternativeName>
</protein>
<dbReference type="AlphaFoldDB" id="A0A0M0KQY5"/>
<feature type="active site" description="Proton donor" evidence="6">
    <location>
        <position position="109"/>
    </location>
</feature>
<sequence length="195" mass="21670">MIKIAVFASGSGSNFQAIVDSIQKGELEAELSLLVCDKPGAKVVERAQEANINTLVLSPKGYKDKAAYETAILQQLKEYNVEFLVLAGYMRLIGDVLLEAFSNRIVNLHPSILPSFPGKDAVGQALEAGVKLTGITIHYVDEGMDTGPIIAQFSVPIHENDDREQVEERIHALEHEFYPKTLQELFQRIYVRNLD</sequence>
<gene>
    <name evidence="6" type="primary">purN</name>
    <name evidence="8" type="ORF">AMD01_20060</name>
</gene>
<dbReference type="UniPathway" id="UPA00074">
    <property type="reaction ID" value="UER00126"/>
</dbReference>
<comment type="pathway">
    <text evidence="1 6">Purine metabolism; IMP biosynthesis via de novo pathway; N(2)-formyl-N(1)-(5-phospho-D-ribosyl)glycinamide from N(1)-(5-phospho-D-ribosyl)glycinamide (10-formyl THF route): step 1/1.</text>
</comment>
<feature type="binding site" evidence="6">
    <location>
        <position position="65"/>
    </location>
    <ligand>
        <name>(6R)-10-formyltetrahydrofolate</name>
        <dbReference type="ChEBI" id="CHEBI:195366"/>
    </ligand>
</feature>
<dbReference type="PATRIC" id="fig|284581.3.peg.4402"/>
<comment type="caution">
    <text evidence="8">The sequence shown here is derived from an EMBL/GenBank/DDBJ whole genome shotgun (WGS) entry which is preliminary data.</text>
</comment>
<comment type="similarity">
    <text evidence="4 6">Belongs to the GART family.</text>
</comment>
<dbReference type="PROSITE" id="PS00373">
    <property type="entry name" value="GART"/>
    <property type="match status" value="1"/>
</dbReference>
<dbReference type="PANTHER" id="PTHR43369">
    <property type="entry name" value="PHOSPHORIBOSYLGLYCINAMIDE FORMYLTRANSFERASE"/>
    <property type="match status" value="1"/>
</dbReference>
<evidence type="ECO:0000256" key="3">
    <source>
        <dbReference type="ARBA" id="ARBA00022755"/>
    </source>
</evidence>
<dbReference type="Pfam" id="PF00551">
    <property type="entry name" value="Formyl_trans_N"/>
    <property type="match status" value="1"/>
</dbReference>
<dbReference type="GO" id="GO:0005829">
    <property type="term" value="C:cytosol"/>
    <property type="evidence" value="ECO:0007669"/>
    <property type="project" value="TreeGrafter"/>
</dbReference>
<evidence type="ECO:0000313" key="8">
    <source>
        <dbReference type="EMBL" id="KOO41234.1"/>
    </source>
</evidence>
<evidence type="ECO:0000256" key="5">
    <source>
        <dbReference type="ARBA" id="ARBA00047664"/>
    </source>
</evidence>
<reference evidence="9" key="1">
    <citation type="submission" date="2015-08" db="EMBL/GenBank/DDBJ databases">
        <title>Fjat-14210 dsm16467.</title>
        <authorList>
            <person name="Liu B."/>
            <person name="Wang J."/>
            <person name="Zhu Y."/>
            <person name="Liu G."/>
            <person name="Chen Q."/>
            <person name="Chen Z."/>
            <person name="Lan J."/>
            <person name="Che J."/>
            <person name="Ge C."/>
            <person name="Shi H."/>
            <person name="Pan Z."/>
            <person name="Liu X."/>
        </authorList>
    </citation>
    <scope>NUCLEOTIDE SEQUENCE [LARGE SCALE GENOMIC DNA]</scope>
    <source>
        <strain evidence="9">DSM 16467</strain>
    </source>
</reference>
<dbReference type="Proteomes" id="UP000037558">
    <property type="component" value="Unassembled WGS sequence"/>
</dbReference>
<evidence type="ECO:0000313" key="9">
    <source>
        <dbReference type="Proteomes" id="UP000037558"/>
    </source>
</evidence>
<dbReference type="InterPro" id="IPR036477">
    <property type="entry name" value="Formyl_transf_N_sf"/>
</dbReference>
<dbReference type="EC" id="2.1.2.2" evidence="6"/>
<dbReference type="Gene3D" id="3.40.50.170">
    <property type="entry name" value="Formyl transferase, N-terminal domain"/>
    <property type="match status" value="1"/>
</dbReference>
<dbReference type="InterPro" id="IPR001555">
    <property type="entry name" value="GART_AS"/>
</dbReference>
<dbReference type="NCBIfam" id="TIGR00639">
    <property type="entry name" value="PurN"/>
    <property type="match status" value="1"/>
</dbReference>
<dbReference type="CDD" id="cd08645">
    <property type="entry name" value="FMT_core_GART"/>
    <property type="match status" value="1"/>
</dbReference>
<dbReference type="STRING" id="284581.AMD01_20060"/>
<dbReference type="GO" id="GO:0004644">
    <property type="term" value="F:phosphoribosylglycinamide formyltransferase activity"/>
    <property type="evidence" value="ECO:0007669"/>
    <property type="project" value="UniProtKB-UniRule"/>
</dbReference>
<dbReference type="SUPFAM" id="SSF53328">
    <property type="entry name" value="Formyltransferase"/>
    <property type="match status" value="1"/>
</dbReference>
<comment type="catalytic activity">
    <reaction evidence="5 6">
        <text>N(1)-(5-phospho-beta-D-ribosyl)glycinamide + (6R)-10-formyltetrahydrofolate = N(2)-formyl-N(1)-(5-phospho-beta-D-ribosyl)glycinamide + (6S)-5,6,7,8-tetrahydrofolate + H(+)</text>
        <dbReference type="Rhea" id="RHEA:15053"/>
        <dbReference type="ChEBI" id="CHEBI:15378"/>
        <dbReference type="ChEBI" id="CHEBI:57453"/>
        <dbReference type="ChEBI" id="CHEBI:143788"/>
        <dbReference type="ChEBI" id="CHEBI:147286"/>
        <dbReference type="ChEBI" id="CHEBI:195366"/>
        <dbReference type="EC" id="2.1.2.2"/>
    </reaction>
</comment>
<proteinExistence type="inferred from homology"/>
<dbReference type="PANTHER" id="PTHR43369:SF2">
    <property type="entry name" value="PHOSPHORIBOSYLGLYCINAMIDE FORMYLTRANSFERASE"/>
    <property type="match status" value="1"/>
</dbReference>